<dbReference type="GO" id="GO:0005886">
    <property type="term" value="C:plasma membrane"/>
    <property type="evidence" value="ECO:0007669"/>
    <property type="project" value="UniProtKB-SubCell"/>
</dbReference>
<evidence type="ECO:0000256" key="8">
    <source>
        <dbReference type="SAM" id="MobiDB-lite"/>
    </source>
</evidence>
<comment type="function">
    <text evidence="7">Catalyzes the transfer of the diacylglyceryl group from phosphatidylglycerol to the sulfhydryl group of the N-terminal cysteine of a prolipoprotein, the first step in the formation of mature lipoproteins.</text>
</comment>
<dbReference type="EMBL" id="JAALAA010000001">
    <property type="protein sequence ID" value="NGN91436.1"/>
    <property type="molecule type" value="Genomic_DNA"/>
</dbReference>
<dbReference type="HAMAP" id="MF_01147">
    <property type="entry name" value="Lgt"/>
    <property type="match status" value="1"/>
</dbReference>
<feature type="region of interest" description="Disordered" evidence="8">
    <location>
        <begin position="278"/>
        <end position="326"/>
    </location>
</feature>
<evidence type="ECO:0000256" key="3">
    <source>
        <dbReference type="ARBA" id="ARBA00022679"/>
    </source>
</evidence>
<keyword evidence="9" id="KW-0328">Glycosyltransferase</keyword>
<dbReference type="GO" id="GO:0008961">
    <property type="term" value="F:phosphatidylglycerol-prolipoprotein diacylglyceryl transferase activity"/>
    <property type="evidence" value="ECO:0007669"/>
    <property type="project" value="UniProtKB-UniRule"/>
</dbReference>
<keyword evidence="9" id="KW-0449">Lipoprotein</keyword>
<feature type="compositionally biased region" description="Acidic residues" evidence="8">
    <location>
        <begin position="317"/>
        <end position="326"/>
    </location>
</feature>
<feature type="transmembrane region" description="Helical" evidence="7">
    <location>
        <begin position="93"/>
        <end position="116"/>
    </location>
</feature>
<dbReference type="UniPathway" id="UPA00664"/>
<evidence type="ECO:0000313" key="9">
    <source>
        <dbReference type="EMBL" id="NGN91436.1"/>
    </source>
</evidence>
<evidence type="ECO:0000256" key="2">
    <source>
        <dbReference type="ARBA" id="ARBA00022475"/>
    </source>
</evidence>
<feature type="transmembrane region" description="Helical" evidence="7">
    <location>
        <begin position="20"/>
        <end position="39"/>
    </location>
</feature>
<proteinExistence type="inferred from homology"/>
<evidence type="ECO:0000256" key="1">
    <source>
        <dbReference type="ARBA" id="ARBA00007150"/>
    </source>
</evidence>
<evidence type="ECO:0000256" key="6">
    <source>
        <dbReference type="ARBA" id="ARBA00023136"/>
    </source>
</evidence>
<dbReference type="NCBIfam" id="TIGR00544">
    <property type="entry name" value="lgt"/>
    <property type="match status" value="1"/>
</dbReference>
<name>A0A6M1QUD6_9ACTN</name>
<evidence type="ECO:0000256" key="4">
    <source>
        <dbReference type="ARBA" id="ARBA00022692"/>
    </source>
</evidence>
<protein>
    <recommendedName>
        <fullName evidence="7">Phosphatidylglycerol--prolipoprotein diacylglyceryl transferase</fullName>
        <ecNumber evidence="7">2.5.1.145</ecNumber>
    </recommendedName>
</protein>
<feature type="transmembrane region" description="Helical" evidence="7">
    <location>
        <begin position="51"/>
        <end position="73"/>
    </location>
</feature>
<comment type="pathway">
    <text evidence="7">Protein modification; lipoprotein biosynthesis (diacylglyceryl transfer).</text>
</comment>
<evidence type="ECO:0000256" key="5">
    <source>
        <dbReference type="ARBA" id="ARBA00022989"/>
    </source>
</evidence>
<dbReference type="AlphaFoldDB" id="A0A6M1QUD6"/>
<comment type="catalytic activity">
    <reaction evidence="7">
        <text>L-cysteinyl-[prolipoprotein] + a 1,2-diacyl-sn-glycero-3-phospho-(1'-sn-glycerol) = an S-1,2-diacyl-sn-glyceryl-L-cysteinyl-[prolipoprotein] + sn-glycerol 1-phosphate + H(+)</text>
        <dbReference type="Rhea" id="RHEA:56712"/>
        <dbReference type="Rhea" id="RHEA-COMP:14679"/>
        <dbReference type="Rhea" id="RHEA-COMP:14680"/>
        <dbReference type="ChEBI" id="CHEBI:15378"/>
        <dbReference type="ChEBI" id="CHEBI:29950"/>
        <dbReference type="ChEBI" id="CHEBI:57685"/>
        <dbReference type="ChEBI" id="CHEBI:64716"/>
        <dbReference type="ChEBI" id="CHEBI:140658"/>
        <dbReference type="EC" id="2.5.1.145"/>
    </reaction>
</comment>
<keyword evidence="4 7" id="KW-0812">Transmembrane</keyword>
<dbReference type="Proteomes" id="UP000483261">
    <property type="component" value="Unassembled WGS sequence"/>
</dbReference>
<comment type="caution">
    <text evidence="9">The sequence shown here is derived from an EMBL/GenBank/DDBJ whole genome shotgun (WGS) entry which is preliminary data.</text>
</comment>
<gene>
    <name evidence="7" type="primary">lgt</name>
    <name evidence="9" type="ORF">G5C66_01615</name>
</gene>
<comment type="subcellular location">
    <subcellularLocation>
        <location evidence="7">Cell membrane</location>
        <topology evidence="7">Multi-pass membrane protein</topology>
    </subcellularLocation>
</comment>
<keyword evidence="5 7" id="KW-1133">Transmembrane helix</keyword>
<evidence type="ECO:0000256" key="7">
    <source>
        <dbReference type="HAMAP-Rule" id="MF_01147"/>
    </source>
</evidence>
<keyword evidence="10" id="KW-1185">Reference proteome</keyword>
<dbReference type="GO" id="GO:0042158">
    <property type="term" value="P:lipoprotein biosynthetic process"/>
    <property type="evidence" value="ECO:0007669"/>
    <property type="project" value="UniProtKB-UniRule"/>
</dbReference>
<dbReference type="InterPro" id="IPR001640">
    <property type="entry name" value="Lgt"/>
</dbReference>
<reference evidence="9 10" key="1">
    <citation type="submission" date="2020-02" db="EMBL/GenBank/DDBJ databases">
        <title>Whole-genome analyses of novel actinobacteria.</title>
        <authorList>
            <person name="Sahin N."/>
        </authorList>
    </citation>
    <scope>NUCLEOTIDE SEQUENCE [LARGE SCALE GENOMIC DNA]</scope>
    <source>
        <strain evidence="9 10">KC13</strain>
    </source>
</reference>
<dbReference type="PANTHER" id="PTHR30589:SF0">
    <property type="entry name" value="PHOSPHATIDYLGLYCEROL--PROLIPOPROTEIN DIACYLGLYCERYL TRANSFERASE"/>
    <property type="match status" value="1"/>
</dbReference>
<accession>A0A6M1QUD6</accession>
<feature type="transmembrane region" description="Helical" evidence="7">
    <location>
        <begin position="210"/>
        <end position="229"/>
    </location>
</feature>
<comment type="similarity">
    <text evidence="1 7">Belongs to the Lgt family.</text>
</comment>
<keyword evidence="6 7" id="KW-0472">Membrane</keyword>
<feature type="binding site" evidence="7">
    <location>
        <position position="142"/>
    </location>
    <ligand>
        <name>a 1,2-diacyl-sn-glycero-3-phospho-(1'-sn-glycerol)</name>
        <dbReference type="ChEBI" id="CHEBI:64716"/>
    </ligand>
</feature>
<keyword evidence="2 7" id="KW-1003">Cell membrane</keyword>
<feature type="transmembrane region" description="Helical" evidence="7">
    <location>
        <begin position="186"/>
        <end position="203"/>
    </location>
</feature>
<feature type="compositionally biased region" description="Basic and acidic residues" evidence="8">
    <location>
        <begin position="290"/>
        <end position="301"/>
    </location>
</feature>
<feature type="transmembrane region" description="Helical" evidence="7">
    <location>
        <begin position="249"/>
        <end position="268"/>
    </location>
</feature>
<dbReference type="EC" id="2.5.1.145" evidence="7"/>
<dbReference type="PANTHER" id="PTHR30589">
    <property type="entry name" value="PROLIPOPROTEIN DIACYLGLYCERYL TRANSFERASE"/>
    <property type="match status" value="1"/>
</dbReference>
<dbReference type="Pfam" id="PF01790">
    <property type="entry name" value="LGT"/>
    <property type="match status" value="1"/>
</dbReference>
<keyword evidence="3 7" id="KW-0808">Transferase</keyword>
<sequence>MMLPMSIPSPAEGVLWLGPIPLRGYAFAIILGIIVAVWVSEKRWQARGGRAGDIQDIALWAVPFGLVGGRIYHVMTDWQLYFGEGANPVEALYIWRGGLGVWGAIALGAVGAIIGARTKGIKIVPLLDTIAPTCLLAMGIGRWGNWFNQELFGRPTDLPWGLEIDPSRYPEGPSQFPEGTLFHPTFLYEFCWDVLAFFVIVYLQKKLRLGGGRVVALYVMAYCLGRGMIETLRIDNVQLADVLGLRWSEWMSIILFVLAAAWWAYATFTGRGKVEEEVYSDPAKAPGNDPDSKGDTEKDSVGDDADTGADTGTDNGTDAEESSTKA</sequence>
<feature type="transmembrane region" description="Helical" evidence="7">
    <location>
        <begin position="123"/>
        <end position="144"/>
    </location>
</feature>
<dbReference type="PROSITE" id="PS01311">
    <property type="entry name" value="LGT"/>
    <property type="match status" value="1"/>
</dbReference>
<organism evidence="9 10">
    <name type="scientific">Nocardioides turkmenicus</name>
    <dbReference type="NCBI Taxonomy" id="2711220"/>
    <lineage>
        <taxon>Bacteria</taxon>
        <taxon>Bacillati</taxon>
        <taxon>Actinomycetota</taxon>
        <taxon>Actinomycetes</taxon>
        <taxon>Propionibacteriales</taxon>
        <taxon>Nocardioidaceae</taxon>
        <taxon>Nocardioides</taxon>
    </lineage>
</organism>
<evidence type="ECO:0000313" key="10">
    <source>
        <dbReference type="Proteomes" id="UP000483261"/>
    </source>
</evidence>